<dbReference type="PANTHER" id="PTHR45908:SF11">
    <property type="entry name" value="FUNGAL LIPASE-LIKE DOMAIN-CONTAINING PROTEIN"/>
    <property type="match status" value="1"/>
</dbReference>
<dbReference type="Proteomes" id="UP000005239">
    <property type="component" value="Unassembled WGS sequence"/>
</dbReference>
<name>A0A2A6D2M5_PRIPA</name>
<evidence type="ECO:0000313" key="2">
    <source>
        <dbReference type="EnsemblMetazoa" id="PPA42392.1"/>
    </source>
</evidence>
<gene>
    <name evidence="2" type="primary">WBGene00280761</name>
</gene>
<dbReference type="GO" id="GO:0006629">
    <property type="term" value="P:lipid metabolic process"/>
    <property type="evidence" value="ECO:0007669"/>
    <property type="project" value="InterPro"/>
</dbReference>
<dbReference type="InterPro" id="IPR029058">
    <property type="entry name" value="AB_hydrolase_fold"/>
</dbReference>
<reference evidence="2" key="2">
    <citation type="submission" date="2022-06" db="UniProtKB">
        <authorList>
            <consortium name="EnsemblMetazoa"/>
        </authorList>
    </citation>
    <scope>IDENTIFICATION</scope>
    <source>
        <strain evidence="2">PS312</strain>
    </source>
</reference>
<keyword evidence="3" id="KW-1185">Reference proteome</keyword>
<proteinExistence type="predicted"/>
<sequence length="297" mass="33410">MRLILAALALLCCASADFEESLARNFMLPLAAAAYSDAPQQCLDKTIHGAKLRKQVTVKCDSFHDKCSGFTFVDDKHSIIGISFRGSNNPAQMAVEIQETAFQPKVDFVEGGQVSKYFNDAFRSVWDGGLEEEVSYLIMTYPDYDLWITGHSLGGALASLATAEIISMDLFDKSRIFLYTFGQPRIGDQMYADVHDKLVKESYRVVHGRDLIVHAPAPVYKYVHHKNEVIIKTDENNHFFRDIHVCSTTTKEDDSYQVCTRQEDQNCSDEYTFGLTLADHTNYYGKNVSDFGQSGCK</sequence>
<accession>A0A2A6D2M5</accession>
<feature type="domain" description="Fungal lipase-type" evidence="1">
    <location>
        <begin position="82"/>
        <end position="218"/>
    </location>
</feature>
<dbReference type="SUPFAM" id="SSF53474">
    <property type="entry name" value="alpha/beta-Hydrolases"/>
    <property type="match status" value="1"/>
</dbReference>
<protein>
    <submittedName>
        <fullName evidence="2">Lipase</fullName>
    </submittedName>
</protein>
<dbReference type="PANTHER" id="PTHR45908">
    <property type="entry name" value="PROTEIN CBG11750-RELATED"/>
    <property type="match status" value="1"/>
</dbReference>
<evidence type="ECO:0000313" key="3">
    <source>
        <dbReference type="Proteomes" id="UP000005239"/>
    </source>
</evidence>
<organism evidence="2 3">
    <name type="scientific">Pristionchus pacificus</name>
    <name type="common">Parasitic nematode worm</name>
    <dbReference type="NCBI Taxonomy" id="54126"/>
    <lineage>
        <taxon>Eukaryota</taxon>
        <taxon>Metazoa</taxon>
        <taxon>Ecdysozoa</taxon>
        <taxon>Nematoda</taxon>
        <taxon>Chromadorea</taxon>
        <taxon>Rhabditida</taxon>
        <taxon>Rhabditina</taxon>
        <taxon>Diplogasteromorpha</taxon>
        <taxon>Diplogasteroidea</taxon>
        <taxon>Neodiplogasteridae</taxon>
        <taxon>Pristionchus</taxon>
    </lineage>
</organism>
<reference evidence="3" key="1">
    <citation type="journal article" date="2008" name="Nat. Genet.">
        <title>The Pristionchus pacificus genome provides a unique perspective on nematode lifestyle and parasitism.</title>
        <authorList>
            <person name="Dieterich C."/>
            <person name="Clifton S.W."/>
            <person name="Schuster L.N."/>
            <person name="Chinwalla A."/>
            <person name="Delehaunty K."/>
            <person name="Dinkelacker I."/>
            <person name="Fulton L."/>
            <person name="Fulton R."/>
            <person name="Godfrey J."/>
            <person name="Minx P."/>
            <person name="Mitreva M."/>
            <person name="Roeseler W."/>
            <person name="Tian H."/>
            <person name="Witte H."/>
            <person name="Yang S.P."/>
            <person name="Wilson R.K."/>
            <person name="Sommer R.J."/>
        </authorList>
    </citation>
    <scope>NUCLEOTIDE SEQUENCE [LARGE SCALE GENOMIC DNA]</scope>
    <source>
        <strain evidence="3">PS312</strain>
    </source>
</reference>
<dbReference type="EnsemblMetazoa" id="PPA42392.1">
    <property type="protein sequence ID" value="PPA42392.1"/>
    <property type="gene ID" value="WBGene00280761"/>
</dbReference>
<dbReference type="InterPro" id="IPR002921">
    <property type="entry name" value="Fungal_lipase-type"/>
</dbReference>
<dbReference type="OrthoDB" id="5866690at2759"/>
<dbReference type="CDD" id="cd00519">
    <property type="entry name" value="Lipase_3"/>
    <property type="match status" value="1"/>
</dbReference>
<dbReference type="AlphaFoldDB" id="A0A2A6D2M5"/>
<evidence type="ECO:0000259" key="1">
    <source>
        <dbReference type="Pfam" id="PF01764"/>
    </source>
</evidence>
<accession>A0A8R1UYR5</accession>
<dbReference type="SMR" id="A0A2A6D2M5"/>
<dbReference type="Gene3D" id="3.40.50.1820">
    <property type="entry name" value="alpha/beta hydrolase"/>
    <property type="match status" value="1"/>
</dbReference>
<dbReference type="Pfam" id="PF01764">
    <property type="entry name" value="Lipase_3"/>
    <property type="match status" value="1"/>
</dbReference>